<gene>
    <name evidence="2" type="ORF">B5V00_11705</name>
</gene>
<feature type="domain" description="NIF system FeS cluster assembly NifU N-terminal" evidence="1">
    <location>
        <begin position="4"/>
        <end position="127"/>
    </location>
</feature>
<dbReference type="Proteomes" id="UP000193136">
    <property type="component" value="Unassembled WGS sequence"/>
</dbReference>
<reference evidence="2 3" key="1">
    <citation type="submission" date="2017-03" db="EMBL/GenBank/DDBJ databases">
        <title>Genome sequence of Geothermobacter sp. EPR-M, Deep-Sea Iron Reducer.</title>
        <authorList>
            <person name="Tully B."/>
            <person name="Savalia P."/>
            <person name="Abuyen K."/>
            <person name="Baughan C."/>
            <person name="Romero E."/>
            <person name="Ronkowski C."/>
            <person name="Torres B."/>
            <person name="Tremblay J."/>
            <person name="Trujillo A."/>
            <person name="Tyler M."/>
            <person name="Perez-Rodriguez I."/>
            <person name="Amend J."/>
        </authorList>
    </citation>
    <scope>NUCLEOTIDE SEQUENCE [LARGE SCALE GENOMIC DNA]</scope>
    <source>
        <strain evidence="2 3">EPR-M</strain>
    </source>
</reference>
<dbReference type="Gene3D" id="3.90.1010.10">
    <property type="match status" value="1"/>
</dbReference>
<dbReference type="STRING" id="1969733.B5V00_11705"/>
<evidence type="ECO:0000313" key="3">
    <source>
        <dbReference type="Proteomes" id="UP000193136"/>
    </source>
</evidence>
<dbReference type="OrthoDB" id="192277at2"/>
<evidence type="ECO:0000313" key="2">
    <source>
        <dbReference type="EMBL" id="ORJ58756.1"/>
    </source>
</evidence>
<sequence>MYGYSETILKYAIDDSHAGVLEQPDGIGEVGLGAGEAGRKLAVRFMLKCAGERVDTIRYQVFGCGYTMAACAAAAELGEGLSLAELESWSARVIDQQLGGMPRERDYCADLAVKALRAAASSVHARRRVAIVHDPTEEHGPKINVNNPTYRTLMASANPNGCAVEDRHLFACLLAVADSEAAAIHAALGLPAQEFDFLVRRFFPACGWQAKSWSAGAPRLPEINPEIRELLQEHVTMSPDPEVAAWLADILVARAVHPGHLWIAMGLFERPQLSAAIGRHLPSLLAANDKGMRWKRYLFKQVCDLNGGVMCKSPVCGDCSDYSLCFDE</sequence>
<dbReference type="SUPFAM" id="SSF82649">
    <property type="entry name" value="SufE/NifU"/>
    <property type="match status" value="1"/>
</dbReference>
<dbReference type="Pfam" id="PF01592">
    <property type="entry name" value="NifU_N"/>
    <property type="match status" value="1"/>
</dbReference>
<dbReference type="GO" id="GO:0051536">
    <property type="term" value="F:iron-sulfur cluster binding"/>
    <property type="evidence" value="ECO:0007669"/>
    <property type="project" value="InterPro"/>
</dbReference>
<dbReference type="Pfam" id="PF04891">
    <property type="entry name" value="NifQ"/>
    <property type="match status" value="1"/>
</dbReference>
<dbReference type="GO" id="GO:0009399">
    <property type="term" value="P:nitrogen fixation"/>
    <property type="evidence" value="ECO:0007669"/>
    <property type="project" value="InterPro"/>
</dbReference>
<organism evidence="2 3">
    <name type="scientific">Geothermobacter hydrogeniphilus</name>
    <dbReference type="NCBI Taxonomy" id="1969733"/>
    <lineage>
        <taxon>Bacteria</taxon>
        <taxon>Pseudomonadati</taxon>
        <taxon>Thermodesulfobacteriota</taxon>
        <taxon>Desulfuromonadia</taxon>
        <taxon>Desulfuromonadales</taxon>
        <taxon>Geothermobacteraceae</taxon>
        <taxon>Geothermobacter</taxon>
    </lineage>
</organism>
<dbReference type="AlphaFoldDB" id="A0A1X0Y0W4"/>
<keyword evidence="3" id="KW-1185">Reference proteome</keyword>
<comment type="caution">
    <text evidence="2">The sequence shown here is derived from an EMBL/GenBank/DDBJ whole genome shotgun (WGS) entry which is preliminary data.</text>
</comment>
<dbReference type="GO" id="GO:0016226">
    <property type="term" value="P:iron-sulfur cluster assembly"/>
    <property type="evidence" value="ECO:0007669"/>
    <property type="project" value="InterPro"/>
</dbReference>
<accession>A0A1X0Y0W4</accession>
<evidence type="ECO:0000259" key="1">
    <source>
        <dbReference type="Pfam" id="PF01592"/>
    </source>
</evidence>
<dbReference type="GO" id="GO:0030151">
    <property type="term" value="F:molybdenum ion binding"/>
    <property type="evidence" value="ECO:0007669"/>
    <property type="project" value="InterPro"/>
</dbReference>
<proteinExistence type="predicted"/>
<dbReference type="InterPro" id="IPR006975">
    <property type="entry name" value="NifQ"/>
</dbReference>
<protein>
    <recommendedName>
        <fullName evidence="1">NIF system FeS cluster assembly NifU N-terminal domain-containing protein</fullName>
    </recommendedName>
</protein>
<dbReference type="GO" id="GO:0005506">
    <property type="term" value="F:iron ion binding"/>
    <property type="evidence" value="ECO:0007669"/>
    <property type="project" value="InterPro"/>
</dbReference>
<dbReference type="EMBL" id="NAAD01000014">
    <property type="protein sequence ID" value="ORJ58756.1"/>
    <property type="molecule type" value="Genomic_DNA"/>
</dbReference>
<dbReference type="InterPro" id="IPR002871">
    <property type="entry name" value="NIF_FeS_clus_asmbl_NifU_N"/>
</dbReference>
<name>A0A1X0Y0W4_9BACT</name>
<dbReference type="RefSeq" id="WP_085010985.1">
    <property type="nucleotide sequence ID" value="NZ_NAAD01000014.1"/>
</dbReference>